<name>A0AAE3QYN8_9BACT</name>
<evidence type="ECO:0000313" key="3">
    <source>
        <dbReference type="Proteomes" id="UP001241110"/>
    </source>
</evidence>
<dbReference type="RefSeq" id="WP_313988344.1">
    <property type="nucleotide sequence ID" value="NZ_JASJOS010000021.1"/>
</dbReference>
<organism evidence="2 3">
    <name type="scientific">Xanthocytophaga flava</name>
    <dbReference type="NCBI Taxonomy" id="3048013"/>
    <lineage>
        <taxon>Bacteria</taxon>
        <taxon>Pseudomonadati</taxon>
        <taxon>Bacteroidota</taxon>
        <taxon>Cytophagia</taxon>
        <taxon>Cytophagales</taxon>
        <taxon>Rhodocytophagaceae</taxon>
        <taxon>Xanthocytophaga</taxon>
    </lineage>
</organism>
<comment type="caution">
    <text evidence="2">The sequence shown here is derived from an EMBL/GenBank/DDBJ whole genome shotgun (WGS) entry which is preliminary data.</text>
</comment>
<feature type="region of interest" description="Disordered" evidence="1">
    <location>
        <begin position="35"/>
        <end position="57"/>
    </location>
</feature>
<reference evidence="2" key="1">
    <citation type="submission" date="2023-05" db="EMBL/GenBank/DDBJ databases">
        <authorList>
            <person name="Zhang X."/>
        </authorList>
    </citation>
    <scope>NUCLEOTIDE SEQUENCE</scope>
    <source>
        <strain evidence="2">YF14B1</strain>
    </source>
</reference>
<accession>A0AAE3QYN8</accession>
<evidence type="ECO:0000313" key="2">
    <source>
        <dbReference type="EMBL" id="MDJ1485590.1"/>
    </source>
</evidence>
<gene>
    <name evidence="2" type="ORF">QNI16_34185</name>
</gene>
<sequence length="57" mass="6564">MESKRKVMLLDVEEDIEQLSGNQMDAILGGKPIFTQTHPFQVEDEKDRSESIQDTQK</sequence>
<proteinExistence type="predicted"/>
<dbReference type="EMBL" id="JASJOS010000021">
    <property type="protein sequence ID" value="MDJ1485590.1"/>
    <property type="molecule type" value="Genomic_DNA"/>
</dbReference>
<protein>
    <submittedName>
        <fullName evidence="2">Uncharacterized protein</fullName>
    </submittedName>
</protein>
<feature type="compositionally biased region" description="Basic and acidic residues" evidence="1">
    <location>
        <begin position="41"/>
        <end position="57"/>
    </location>
</feature>
<evidence type="ECO:0000256" key="1">
    <source>
        <dbReference type="SAM" id="MobiDB-lite"/>
    </source>
</evidence>
<dbReference type="AlphaFoldDB" id="A0AAE3QYN8"/>
<dbReference type="Proteomes" id="UP001241110">
    <property type="component" value="Unassembled WGS sequence"/>
</dbReference>